<feature type="transmembrane region" description="Helical" evidence="7">
    <location>
        <begin position="12"/>
        <end position="33"/>
    </location>
</feature>
<keyword evidence="10" id="KW-1185">Reference proteome</keyword>
<evidence type="ECO:0000256" key="1">
    <source>
        <dbReference type="ARBA" id="ARBA00000677"/>
    </source>
</evidence>
<dbReference type="EMBL" id="FNPG01000008">
    <property type="protein sequence ID" value="SDY10426.1"/>
    <property type="molecule type" value="Genomic_DNA"/>
</dbReference>
<proteinExistence type="inferred from homology"/>
<feature type="active site" evidence="6">
    <location>
        <position position="41"/>
    </location>
</feature>
<dbReference type="InterPro" id="IPR036286">
    <property type="entry name" value="LexA/Signal_pep-like_sf"/>
</dbReference>
<dbReference type="GO" id="GO:0004252">
    <property type="term" value="F:serine-type endopeptidase activity"/>
    <property type="evidence" value="ECO:0007669"/>
    <property type="project" value="InterPro"/>
</dbReference>
<dbReference type="NCBIfam" id="TIGR02227">
    <property type="entry name" value="sigpep_I_bact"/>
    <property type="match status" value="1"/>
</dbReference>
<comment type="catalytic activity">
    <reaction evidence="1 7">
        <text>Cleavage of hydrophobic, N-terminal signal or leader sequences from secreted and periplasmic proteins.</text>
        <dbReference type="EC" id="3.4.21.89"/>
    </reaction>
</comment>
<dbReference type="PROSITE" id="PS00760">
    <property type="entry name" value="SPASE_I_2"/>
    <property type="match status" value="1"/>
</dbReference>
<dbReference type="GO" id="GO:0005886">
    <property type="term" value="C:plasma membrane"/>
    <property type="evidence" value="ECO:0007669"/>
    <property type="project" value="UniProtKB-SubCell"/>
</dbReference>
<protein>
    <recommendedName>
        <fullName evidence="4 7">Signal peptidase I</fullName>
        <ecNumber evidence="4 7">3.4.21.89</ecNumber>
    </recommendedName>
</protein>
<dbReference type="InterPro" id="IPR019757">
    <property type="entry name" value="Pept_S26A_signal_pept_1_Lys-AS"/>
</dbReference>
<dbReference type="RefSeq" id="WP_074716259.1">
    <property type="nucleotide sequence ID" value="NZ_FNPG01000008.1"/>
</dbReference>
<keyword evidence="7" id="KW-0812">Transmembrane</keyword>
<comment type="similarity">
    <text evidence="3 7">Belongs to the peptidase S26 family.</text>
</comment>
<evidence type="ECO:0000256" key="6">
    <source>
        <dbReference type="PIRSR" id="PIRSR600223-1"/>
    </source>
</evidence>
<dbReference type="InterPro" id="IPR019758">
    <property type="entry name" value="Pept_S26A_signal_pept_1_CS"/>
</dbReference>
<evidence type="ECO:0000256" key="7">
    <source>
        <dbReference type="RuleBase" id="RU362042"/>
    </source>
</evidence>
<accession>A0A1H3H4I6</accession>
<dbReference type="PROSITE" id="PS00761">
    <property type="entry name" value="SPASE_I_3"/>
    <property type="match status" value="1"/>
</dbReference>
<dbReference type="GO" id="GO:0009003">
    <property type="term" value="F:signal peptidase activity"/>
    <property type="evidence" value="ECO:0007669"/>
    <property type="project" value="UniProtKB-EC"/>
</dbReference>
<evidence type="ECO:0000259" key="8">
    <source>
        <dbReference type="Pfam" id="PF10502"/>
    </source>
</evidence>
<feature type="active site" evidence="6">
    <location>
        <position position="84"/>
    </location>
</feature>
<keyword evidence="7" id="KW-0645">Protease</keyword>
<dbReference type="SUPFAM" id="SSF51306">
    <property type="entry name" value="LexA/Signal peptidase"/>
    <property type="match status" value="1"/>
</dbReference>
<dbReference type="Gene3D" id="2.10.109.10">
    <property type="entry name" value="Umud Fragment, subunit A"/>
    <property type="match status" value="1"/>
</dbReference>
<keyword evidence="7" id="KW-0472">Membrane</keyword>
<dbReference type="GO" id="GO:0006465">
    <property type="term" value="P:signal peptide processing"/>
    <property type="evidence" value="ECO:0007669"/>
    <property type="project" value="InterPro"/>
</dbReference>
<dbReference type="CDD" id="cd06530">
    <property type="entry name" value="S26_SPase_I"/>
    <property type="match status" value="1"/>
</dbReference>
<sequence>MRKKKQLQRLLGWILIIMAAIIVAMVIKTYVIINAIVPTGSMERTIKPGDNIFGNRLAYVFDNPKRGDIIIFYAPDDLSQKFIKRIIGLPGDKIKIVSGKVYINDSKTPLKENYLKERWYVMAGPLEYKVPKDSYFVMGDNRNNSNDSRFWKNTYVKKDYIIGKGFFIYFPFKDFGEMK</sequence>
<dbReference type="EC" id="3.4.21.89" evidence="4 7"/>
<keyword evidence="7" id="KW-1133">Transmembrane helix</keyword>
<evidence type="ECO:0000256" key="4">
    <source>
        <dbReference type="ARBA" id="ARBA00013208"/>
    </source>
</evidence>
<dbReference type="Pfam" id="PF10502">
    <property type="entry name" value="Peptidase_S26"/>
    <property type="match status" value="1"/>
</dbReference>
<dbReference type="PANTHER" id="PTHR43390:SF1">
    <property type="entry name" value="CHLOROPLAST PROCESSING PEPTIDASE"/>
    <property type="match status" value="1"/>
</dbReference>
<organism evidence="9 10">
    <name type="scientific">Lachnobacterium bovis DSM 14045</name>
    <dbReference type="NCBI Taxonomy" id="1122142"/>
    <lineage>
        <taxon>Bacteria</taxon>
        <taxon>Bacillati</taxon>
        <taxon>Bacillota</taxon>
        <taxon>Clostridia</taxon>
        <taxon>Lachnospirales</taxon>
        <taxon>Lachnospiraceae</taxon>
        <taxon>Lachnobacterium</taxon>
    </lineage>
</organism>
<dbReference type="STRING" id="1122142.SAMN02910414_00730"/>
<evidence type="ECO:0000313" key="10">
    <source>
        <dbReference type="Proteomes" id="UP000183918"/>
    </source>
</evidence>
<dbReference type="OrthoDB" id="9802919at2"/>
<evidence type="ECO:0000313" key="9">
    <source>
        <dbReference type="EMBL" id="SDY10426.1"/>
    </source>
</evidence>
<feature type="domain" description="Peptidase S26" evidence="8">
    <location>
        <begin position="11"/>
        <end position="170"/>
    </location>
</feature>
<dbReference type="PANTHER" id="PTHR43390">
    <property type="entry name" value="SIGNAL PEPTIDASE I"/>
    <property type="match status" value="1"/>
</dbReference>
<dbReference type="InterPro" id="IPR019533">
    <property type="entry name" value="Peptidase_S26"/>
</dbReference>
<keyword evidence="5 7" id="KW-0378">Hydrolase</keyword>
<evidence type="ECO:0000256" key="2">
    <source>
        <dbReference type="ARBA" id="ARBA00004401"/>
    </source>
</evidence>
<evidence type="ECO:0000256" key="5">
    <source>
        <dbReference type="ARBA" id="ARBA00022801"/>
    </source>
</evidence>
<gene>
    <name evidence="9" type="ORF">SAMN02910414_00730</name>
</gene>
<name>A0A1H3H4I6_9FIRM</name>
<comment type="subcellular location">
    <subcellularLocation>
        <location evidence="2">Cell membrane</location>
        <topology evidence="2">Single-pass type II membrane protein</topology>
    </subcellularLocation>
    <subcellularLocation>
        <location evidence="7">Membrane</location>
        <topology evidence="7">Single-pass type II membrane protein</topology>
    </subcellularLocation>
</comment>
<reference evidence="9 10" key="1">
    <citation type="submission" date="2016-10" db="EMBL/GenBank/DDBJ databases">
        <authorList>
            <person name="de Groot N.N."/>
        </authorList>
    </citation>
    <scope>NUCLEOTIDE SEQUENCE [LARGE SCALE GENOMIC DNA]</scope>
    <source>
        <strain evidence="9 10">DSM 14045</strain>
    </source>
</reference>
<dbReference type="Proteomes" id="UP000183918">
    <property type="component" value="Unassembled WGS sequence"/>
</dbReference>
<dbReference type="InterPro" id="IPR000223">
    <property type="entry name" value="Pept_S26A_signal_pept_1"/>
</dbReference>
<dbReference type="AlphaFoldDB" id="A0A1H3H4I6"/>
<evidence type="ECO:0000256" key="3">
    <source>
        <dbReference type="ARBA" id="ARBA00009370"/>
    </source>
</evidence>
<dbReference type="PRINTS" id="PR00727">
    <property type="entry name" value="LEADERPTASE"/>
</dbReference>